<dbReference type="GO" id="GO:0006780">
    <property type="term" value="P:uroporphyrinogen III biosynthetic process"/>
    <property type="evidence" value="ECO:0007669"/>
    <property type="project" value="UniProtKB-UniRule"/>
</dbReference>
<dbReference type="SUPFAM" id="SSF69618">
    <property type="entry name" value="HemD-like"/>
    <property type="match status" value="1"/>
</dbReference>
<evidence type="ECO:0000256" key="7">
    <source>
        <dbReference type="RuleBase" id="RU366031"/>
    </source>
</evidence>
<dbReference type="EC" id="4.2.1.75" evidence="3 7"/>
<protein>
    <recommendedName>
        <fullName evidence="3 7">Uroporphyrinogen-III synthase</fullName>
        <ecNumber evidence="3 7">4.2.1.75</ecNumber>
    </recommendedName>
</protein>
<dbReference type="STRING" id="554055.A0A2P6VI66"/>
<evidence type="ECO:0000256" key="4">
    <source>
        <dbReference type="ARBA" id="ARBA00023239"/>
    </source>
</evidence>
<dbReference type="InterPro" id="IPR039793">
    <property type="entry name" value="UROS/Hem4"/>
</dbReference>
<proteinExistence type="inferred from homology"/>
<dbReference type="CDD" id="cd06578">
    <property type="entry name" value="HemD"/>
    <property type="match status" value="1"/>
</dbReference>
<dbReference type="EMBL" id="LHPF02000006">
    <property type="protein sequence ID" value="PSC73789.1"/>
    <property type="molecule type" value="Genomic_DNA"/>
</dbReference>
<evidence type="ECO:0000256" key="1">
    <source>
        <dbReference type="ARBA" id="ARBA00004772"/>
    </source>
</evidence>
<gene>
    <name evidence="9" type="ORF">C2E20_3153</name>
</gene>
<dbReference type="AlphaFoldDB" id="A0A2P6VI66"/>
<dbReference type="Pfam" id="PF02602">
    <property type="entry name" value="HEM4"/>
    <property type="match status" value="1"/>
</dbReference>
<name>A0A2P6VI66_9CHLO</name>
<comment type="function">
    <text evidence="7">Catalyzes cyclization of the linear tetrapyrrole, hydroxymethylbilane, to the macrocyclic uroporphyrinogen III.</text>
</comment>
<sequence length="329" mass="33796">MAARTAAHCAPAAPSAPRQAVQLHACPQSRLLAQARAACGAPRAPPAAAPAAGWRPRVQPRRFAAAARGAAAAAAAAPAQVVLTREQGKNGALRKVLEGRGISCLELPMVETVAGPDRDRLPEVLREQAASFDWVCITSPEAASVFLEGWRAAGRPAVRLAVVGEGTGRVFAAAAGDGVPQPQFVPSVANAEHFGPELPFVEGGSKRVLYPASNKASTELQAGLAARGFEVLCLNTYDTLPVSRLDGAALAAAKQVAVVTVGSPSAIKAWVQLVGEEATQRMAIACIGSTSARAAEKLGLQRVRFPAEPGVATWAAVVEECLAEAGVTS</sequence>
<evidence type="ECO:0000256" key="5">
    <source>
        <dbReference type="ARBA" id="ARBA00023244"/>
    </source>
</evidence>
<comment type="caution">
    <text evidence="9">The sequence shown here is derived from an EMBL/GenBank/DDBJ whole genome shotgun (WGS) entry which is preliminary data.</text>
</comment>
<reference evidence="9 10" key="1">
    <citation type="journal article" date="2018" name="Plant J.">
        <title>Genome sequences of Chlorella sorokiniana UTEX 1602 and Micractinium conductrix SAG 241.80: implications to maltose excretion by a green alga.</title>
        <authorList>
            <person name="Arriola M.B."/>
            <person name="Velmurugan N."/>
            <person name="Zhang Y."/>
            <person name="Plunkett M.H."/>
            <person name="Hondzo H."/>
            <person name="Barney B.M."/>
        </authorList>
    </citation>
    <scope>NUCLEOTIDE SEQUENCE [LARGE SCALE GENOMIC DNA]</scope>
    <source>
        <strain evidence="9 10">SAG 241.80</strain>
    </source>
</reference>
<dbReference type="InterPro" id="IPR003754">
    <property type="entry name" value="4pyrrol_synth_uPrphyn_synth"/>
</dbReference>
<dbReference type="InterPro" id="IPR036108">
    <property type="entry name" value="4pyrrol_syn_uPrphyn_synt_sf"/>
</dbReference>
<keyword evidence="10" id="KW-1185">Reference proteome</keyword>
<evidence type="ECO:0000313" key="10">
    <source>
        <dbReference type="Proteomes" id="UP000239649"/>
    </source>
</evidence>
<dbReference type="OrthoDB" id="443551at2759"/>
<keyword evidence="4 7" id="KW-0456">Lyase</keyword>
<comment type="similarity">
    <text evidence="2 7">Belongs to the uroporphyrinogen-III synthase family.</text>
</comment>
<dbReference type="GO" id="GO:0006782">
    <property type="term" value="P:protoporphyrinogen IX biosynthetic process"/>
    <property type="evidence" value="ECO:0007669"/>
    <property type="project" value="UniProtKB-UniRule"/>
</dbReference>
<evidence type="ECO:0000256" key="2">
    <source>
        <dbReference type="ARBA" id="ARBA00008133"/>
    </source>
</evidence>
<dbReference type="Proteomes" id="UP000239649">
    <property type="component" value="Unassembled WGS sequence"/>
</dbReference>
<dbReference type="Gene3D" id="3.40.50.10090">
    <property type="match status" value="2"/>
</dbReference>
<dbReference type="PANTHER" id="PTHR38042">
    <property type="entry name" value="UROPORPHYRINOGEN-III SYNTHASE, CHLOROPLASTIC"/>
    <property type="match status" value="1"/>
</dbReference>
<keyword evidence="5 7" id="KW-0627">Porphyrin biosynthesis</keyword>
<accession>A0A2P6VI66</accession>
<dbReference type="GO" id="GO:0004852">
    <property type="term" value="F:uroporphyrinogen-III synthase activity"/>
    <property type="evidence" value="ECO:0007669"/>
    <property type="project" value="UniProtKB-UniRule"/>
</dbReference>
<evidence type="ECO:0000256" key="3">
    <source>
        <dbReference type="ARBA" id="ARBA00013109"/>
    </source>
</evidence>
<comment type="catalytic activity">
    <reaction evidence="6 7">
        <text>hydroxymethylbilane = uroporphyrinogen III + H2O</text>
        <dbReference type="Rhea" id="RHEA:18965"/>
        <dbReference type="ChEBI" id="CHEBI:15377"/>
        <dbReference type="ChEBI" id="CHEBI:57308"/>
        <dbReference type="ChEBI" id="CHEBI:57845"/>
        <dbReference type="EC" id="4.2.1.75"/>
    </reaction>
</comment>
<organism evidence="9 10">
    <name type="scientific">Micractinium conductrix</name>
    <dbReference type="NCBI Taxonomy" id="554055"/>
    <lineage>
        <taxon>Eukaryota</taxon>
        <taxon>Viridiplantae</taxon>
        <taxon>Chlorophyta</taxon>
        <taxon>core chlorophytes</taxon>
        <taxon>Trebouxiophyceae</taxon>
        <taxon>Chlorellales</taxon>
        <taxon>Chlorellaceae</taxon>
        <taxon>Chlorella clade</taxon>
        <taxon>Micractinium</taxon>
    </lineage>
</organism>
<feature type="domain" description="Tetrapyrrole biosynthesis uroporphyrinogen III synthase" evidence="8">
    <location>
        <begin position="93"/>
        <end position="312"/>
    </location>
</feature>
<dbReference type="PANTHER" id="PTHR38042:SF1">
    <property type="entry name" value="UROPORPHYRINOGEN-III SYNTHASE, CHLOROPLASTIC"/>
    <property type="match status" value="1"/>
</dbReference>
<evidence type="ECO:0000259" key="8">
    <source>
        <dbReference type="Pfam" id="PF02602"/>
    </source>
</evidence>
<comment type="pathway">
    <text evidence="1 7">Porphyrin-containing compound metabolism; protoporphyrin-IX biosynthesis; coproporphyrinogen-III from 5-aminolevulinate: step 3/4.</text>
</comment>
<evidence type="ECO:0000313" key="9">
    <source>
        <dbReference type="EMBL" id="PSC73789.1"/>
    </source>
</evidence>
<evidence type="ECO:0000256" key="6">
    <source>
        <dbReference type="ARBA" id="ARBA00048617"/>
    </source>
</evidence>
<dbReference type="UniPathway" id="UPA00251">
    <property type="reaction ID" value="UER00320"/>
</dbReference>